<name>A0ABM1EEE8_PRICU</name>
<feature type="region of interest" description="Disordered" evidence="1">
    <location>
        <begin position="59"/>
        <end position="106"/>
    </location>
</feature>
<evidence type="ECO:0000256" key="1">
    <source>
        <dbReference type="SAM" id="MobiDB-lite"/>
    </source>
</evidence>
<evidence type="ECO:0000313" key="2">
    <source>
        <dbReference type="Proteomes" id="UP000695022"/>
    </source>
</evidence>
<gene>
    <name evidence="3" type="primary">LOC106811461</name>
</gene>
<sequence length="106" mass="11018">MNPASAYSKAHAQFDNKGFHAGTAPPFNLAQLASAGTAVPLGVPSTAYAAPYGQMLAQHHPQMALHGHHMQQDSASVSSQRPSQAAGPPKIPPGKPYNSTGYWAAN</sequence>
<reference evidence="3" key="1">
    <citation type="submission" date="2025-08" db="UniProtKB">
        <authorList>
            <consortium name="RefSeq"/>
        </authorList>
    </citation>
    <scope>IDENTIFICATION</scope>
</reference>
<dbReference type="RefSeq" id="XP_014670569.1">
    <property type="nucleotide sequence ID" value="XM_014815083.1"/>
</dbReference>
<keyword evidence="2" id="KW-1185">Reference proteome</keyword>
<feature type="compositionally biased region" description="Polar residues" evidence="1">
    <location>
        <begin position="97"/>
        <end position="106"/>
    </location>
</feature>
<feature type="compositionally biased region" description="Polar residues" evidence="1">
    <location>
        <begin position="72"/>
        <end position="83"/>
    </location>
</feature>
<accession>A0ABM1EEE8</accession>
<dbReference type="GeneID" id="106811461"/>
<proteinExistence type="predicted"/>
<organism evidence="2 3">
    <name type="scientific">Priapulus caudatus</name>
    <name type="common">Priapulid worm</name>
    <dbReference type="NCBI Taxonomy" id="37621"/>
    <lineage>
        <taxon>Eukaryota</taxon>
        <taxon>Metazoa</taxon>
        <taxon>Ecdysozoa</taxon>
        <taxon>Scalidophora</taxon>
        <taxon>Priapulida</taxon>
        <taxon>Priapulimorpha</taxon>
        <taxon>Priapulimorphida</taxon>
        <taxon>Priapulidae</taxon>
        <taxon>Priapulus</taxon>
    </lineage>
</organism>
<dbReference type="Proteomes" id="UP000695022">
    <property type="component" value="Unplaced"/>
</dbReference>
<protein>
    <submittedName>
        <fullName evidence="3">Ubiquitin-associated protein 2-like</fullName>
    </submittedName>
</protein>
<evidence type="ECO:0000313" key="3">
    <source>
        <dbReference type="RefSeq" id="XP_014670569.1"/>
    </source>
</evidence>